<evidence type="ECO:0000256" key="2">
    <source>
        <dbReference type="ARBA" id="ARBA00004115"/>
    </source>
</evidence>
<feature type="signal peptide" evidence="10">
    <location>
        <begin position="1"/>
        <end position="21"/>
    </location>
</feature>
<organism evidence="11 12">
    <name type="scientific">Torulaspora globosa</name>
    <dbReference type="NCBI Taxonomy" id="48254"/>
    <lineage>
        <taxon>Eukaryota</taxon>
        <taxon>Fungi</taxon>
        <taxon>Dikarya</taxon>
        <taxon>Ascomycota</taxon>
        <taxon>Saccharomycotina</taxon>
        <taxon>Saccharomycetes</taxon>
        <taxon>Saccharomycetales</taxon>
        <taxon>Saccharomycetaceae</taxon>
        <taxon>Torulaspora</taxon>
    </lineage>
</organism>
<keyword evidence="9 10" id="KW-0472">Membrane</keyword>
<evidence type="ECO:0000256" key="5">
    <source>
        <dbReference type="ARBA" id="ARBA00022692"/>
    </source>
</evidence>
<keyword evidence="6 10" id="KW-0732">Signal</keyword>
<dbReference type="GO" id="GO:0008250">
    <property type="term" value="C:oligosaccharyltransferase complex"/>
    <property type="evidence" value="ECO:0007669"/>
    <property type="project" value="UniProtKB-UniRule"/>
</dbReference>
<evidence type="ECO:0000256" key="3">
    <source>
        <dbReference type="ARBA" id="ARBA00004922"/>
    </source>
</evidence>
<comment type="subcellular location">
    <subcellularLocation>
        <location evidence="2 10">Endoplasmic reticulum membrane</location>
        <topology evidence="2 10">Single-pass type I membrane protein</topology>
    </subcellularLocation>
</comment>
<gene>
    <name evidence="11" type="ORF">HG537_0E04300</name>
</gene>
<dbReference type="PANTHER" id="PTHR21049:SF0">
    <property type="entry name" value="DOLICHYL-DIPHOSPHOOLIGOSACCHARIDE--PROTEIN GLYCOSYLTRANSFERASE SUBUNIT 1"/>
    <property type="match status" value="1"/>
</dbReference>
<dbReference type="Proteomes" id="UP000510647">
    <property type="component" value="Chromosome 5"/>
</dbReference>
<protein>
    <recommendedName>
        <fullName evidence="10">Dolichyl-diphosphooligosaccharide--protein glycosyltransferase subunit 1</fullName>
    </recommendedName>
</protein>
<keyword evidence="5 10" id="KW-0812">Transmembrane</keyword>
<evidence type="ECO:0000256" key="8">
    <source>
        <dbReference type="ARBA" id="ARBA00022989"/>
    </source>
</evidence>
<dbReference type="InterPro" id="IPR007676">
    <property type="entry name" value="Ribophorin_I"/>
</dbReference>
<evidence type="ECO:0000256" key="9">
    <source>
        <dbReference type="ARBA" id="ARBA00023136"/>
    </source>
</evidence>
<evidence type="ECO:0000256" key="6">
    <source>
        <dbReference type="ARBA" id="ARBA00022729"/>
    </source>
</evidence>
<evidence type="ECO:0000313" key="11">
    <source>
        <dbReference type="EMBL" id="QLQ81075.1"/>
    </source>
</evidence>
<dbReference type="GO" id="GO:0018279">
    <property type="term" value="P:protein N-linked glycosylation via asparagine"/>
    <property type="evidence" value="ECO:0007669"/>
    <property type="project" value="TreeGrafter"/>
</dbReference>
<dbReference type="PANTHER" id="PTHR21049">
    <property type="entry name" value="RIBOPHORIN I"/>
    <property type="match status" value="1"/>
</dbReference>
<keyword evidence="7 10" id="KW-0256">Endoplasmic reticulum</keyword>
<comment type="pathway">
    <text evidence="3 10">Protein modification; protein glycosylation.</text>
</comment>
<evidence type="ECO:0000256" key="1">
    <source>
        <dbReference type="ARBA" id="ARBA00002791"/>
    </source>
</evidence>
<evidence type="ECO:0000313" key="12">
    <source>
        <dbReference type="Proteomes" id="UP000510647"/>
    </source>
</evidence>
<dbReference type="AlphaFoldDB" id="A0A7H9HX60"/>
<feature type="chain" id="PRO_5029034578" description="Dolichyl-diphosphooligosaccharide--protein glycosyltransferase subunit 1" evidence="10">
    <location>
        <begin position="22"/>
        <end position="471"/>
    </location>
</feature>
<dbReference type="Pfam" id="PF04597">
    <property type="entry name" value="Ribophorin_I"/>
    <property type="match status" value="1"/>
</dbReference>
<proteinExistence type="inferred from homology"/>
<reference evidence="11 12" key="1">
    <citation type="submission" date="2020-06" db="EMBL/GenBank/DDBJ databases">
        <title>The yeast mating-type switching endonuclease HO is a domesticated member of an unorthodox homing genetic element family.</title>
        <authorList>
            <person name="Coughlan A.Y."/>
            <person name="Lombardi L."/>
            <person name="Braun-Galleani S."/>
            <person name="Martos A.R."/>
            <person name="Galeote V."/>
            <person name="Bigey F."/>
            <person name="Dequin S."/>
            <person name="Byrne K.P."/>
            <person name="Wolfe K.H."/>
        </authorList>
    </citation>
    <scope>NUCLEOTIDE SEQUENCE [LARGE SCALE GENOMIC DNA]</scope>
    <source>
        <strain evidence="11 12">CBS2947</strain>
    </source>
</reference>
<comment type="similarity">
    <text evidence="4 10">Belongs to the OST1 family.</text>
</comment>
<dbReference type="OrthoDB" id="310030at2759"/>
<dbReference type="EMBL" id="CP059271">
    <property type="protein sequence ID" value="QLQ81075.1"/>
    <property type="molecule type" value="Genomic_DNA"/>
</dbReference>
<evidence type="ECO:0000256" key="10">
    <source>
        <dbReference type="RuleBase" id="RU361143"/>
    </source>
</evidence>
<name>A0A7H9HX60_9SACH</name>
<sequence>MLNHFIWWLAGVASLLRLVQCSVPIPAKVWNNVEYQKLIDVKHAYINEAVELTIENISEEPVDEYYFALQENVYDKVSLFAVKLADKNVFLNSSLYPGKSELEDGRMVGYGLVKFPSAIGPNERVSISVRMSHNSFGTPHPSRISIAEEQSLLLRTPRLPFSAYFTKKGNLKIIGSPRFSELDQVDDSSLNGKEIEGGLSFGSWKDIEPFETKSELNLVYAHNLPIIEANRLKRDVWVSHWASTIQFEEYYEIINHSAELDKGFSRLELMKDQHGMKLTHYCSVLEMNLPEQSTDHYYTDLVGKVSTSRVLGDHFYLKPRYPLFGGWKYNFTIGWTNKLSNFLHKQRTAQDTYILSIPLLNGPTDTLYDKVALSIFLPEGAQVLAVDPPVPFIDIDVTNQRSYFDLNTGHVKVTCNFKNLIDEIGKGQVLVKYRYDTNSLYKKPLSIALYIFVALMSFFLLKSFNLSVDKN</sequence>
<feature type="transmembrane region" description="Helical" evidence="10">
    <location>
        <begin position="447"/>
        <end position="468"/>
    </location>
</feature>
<evidence type="ECO:0000256" key="4">
    <source>
        <dbReference type="ARBA" id="ARBA00008905"/>
    </source>
</evidence>
<keyword evidence="8 10" id="KW-1133">Transmembrane helix</keyword>
<accession>A0A7H9HX60</accession>
<comment type="function">
    <text evidence="1 10">Subunit of the oligosaccharyl transferase (OST) complex that catalyzes the initial transfer of a defined glycan (Glc(3)Man(9)GlcNAc(2) in eukaryotes) from the lipid carrier dolichol-pyrophosphate to an asparagine residue within an Asn-X-Ser/Thr consensus motif in nascent polypeptide chains, the first step in protein N-glycosylation. N-glycosylation occurs cotranslationally and the complex associates with the Sec61 complex at the channel-forming translocon complex that mediates protein translocation across the endoplasmic reticulum (ER). All subunits are required for a maximal enzyme activity.</text>
</comment>
<comment type="subunit">
    <text evidence="10">Component of the oligosaccharyltransferase (OST) complex.</text>
</comment>
<evidence type="ECO:0000256" key="7">
    <source>
        <dbReference type="ARBA" id="ARBA00022824"/>
    </source>
</evidence>
<keyword evidence="12" id="KW-1185">Reference proteome</keyword>
<dbReference type="UniPathway" id="UPA00378"/>